<organism evidence="2 3">
    <name type="scientific">Hominibacterium faecale</name>
    <dbReference type="NCBI Taxonomy" id="2839743"/>
    <lineage>
        <taxon>Bacteria</taxon>
        <taxon>Bacillati</taxon>
        <taxon>Bacillota</taxon>
        <taxon>Clostridia</taxon>
        <taxon>Peptostreptococcales</taxon>
        <taxon>Anaerovoracaceae</taxon>
        <taxon>Hominibacterium</taxon>
    </lineage>
</organism>
<evidence type="ECO:0000313" key="2">
    <source>
        <dbReference type="EMBL" id="MCU7376751.1"/>
    </source>
</evidence>
<keyword evidence="3" id="KW-1185">Reference proteome</keyword>
<dbReference type="RefSeq" id="WP_148399066.1">
    <property type="nucleotide sequence ID" value="NZ_JAJAGH010000021.1"/>
</dbReference>
<dbReference type="InterPro" id="IPR031596">
    <property type="entry name" value="MaAIMP_sms"/>
</dbReference>
<keyword evidence="1" id="KW-1133">Transmembrane helix</keyword>
<keyword evidence="1" id="KW-0812">Transmembrane</keyword>
<name>A0A9J6QR21_9FIRM</name>
<dbReference type="AlphaFoldDB" id="A0A9J6QR21"/>
<accession>A0A9J6QR21</accession>
<comment type="caution">
    <text evidence="2">The sequence shown here is derived from an EMBL/GenBank/DDBJ whole genome shotgun (WGS) entry which is preliminary data.</text>
</comment>
<feature type="transmembrane region" description="Helical" evidence="1">
    <location>
        <begin position="6"/>
        <end position="28"/>
    </location>
</feature>
<dbReference type="Proteomes" id="UP001065549">
    <property type="component" value="Unassembled WGS sequence"/>
</dbReference>
<proteinExistence type="predicted"/>
<dbReference type="Pfam" id="PF16951">
    <property type="entry name" value="MaAIMP_sms"/>
    <property type="match status" value="1"/>
</dbReference>
<dbReference type="NCBIfam" id="NF033493">
    <property type="entry name" value="MetS_like_NSS"/>
    <property type="match status" value="1"/>
</dbReference>
<protein>
    <submittedName>
        <fullName evidence="2">Methionine/alanine import family NSS transporter small subunit</fullName>
    </submittedName>
</protein>
<dbReference type="EMBL" id="JAOSHN010000001">
    <property type="protein sequence ID" value="MCU7376751.1"/>
    <property type="molecule type" value="Genomic_DNA"/>
</dbReference>
<gene>
    <name evidence="2" type="ORF">OBO34_00090</name>
</gene>
<keyword evidence="1" id="KW-0472">Membrane</keyword>
<evidence type="ECO:0000313" key="3">
    <source>
        <dbReference type="Proteomes" id="UP001065549"/>
    </source>
</evidence>
<evidence type="ECO:0000256" key="1">
    <source>
        <dbReference type="SAM" id="Phobius"/>
    </source>
</evidence>
<reference evidence="2" key="1">
    <citation type="submission" date="2022-09" db="EMBL/GenBank/DDBJ databases">
        <title>Culturomic study of gut microbiota in children with autism spectrum disorder.</title>
        <authorList>
            <person name="Efimov B.A."/>
            <person name="Chaplin A.V."/>
            <person name="Sokolova S.R."/>
            <person name="Pikina A.P."/>
            <person name="Korzhanova M."/>
            <person name="Belova V."/>
            <person name="Korostin D."/>
        </authorList>
    </citation>
    <scope>NUCLEOTIDE SEQUENCE</scope>
    <source>
        <strain evidence="2">ASD5510</strain>
    </source>
</reference>
<sequence>MSTGAIIMMLIGCIGLWGGCALAITIAFKHSKKRQNENDTKE</sequence>